<proteinExistence type="predicted"/>
<gene>
    <name evidence="1" type="ORF">H6X83_07355</name>
</gene>
<evidence type="ECO:0000313" key="2">
    <source>
        <dbReference type="Proteomes" id="UP000516046"/>
    </source>
</evidence>
<keyword evidence="2" id="KW-1185">Reference proteome</keyword>
<evidence type="ECO:0000313" key="1">
    <source>
        <dbReference type="EMBL" id="QNO16797.1"/>
    </source>
</evidence>
<name>A0A7G9WDN5_9FIRM</name>
<reference evidence="1 2" key="1">
    <citation type="submission" date="2020-08" db="EMBL/GenBank/DDBJ databases">
        <authorList>
            <person name="Ren C."/>
            <person name="Gu Y."/>
            <person name="Xu Y."/>
        </authorList>
    </citation>
    <scope>NUCLEOTIDE SEQUENCE [LARGE SCALE GENOMIC DNA]</scope>
    <source>
        <strain evidence="1 2">LBM18003</strain>
    </source>
</reference>
<protein>
    <submittedName>
        <fullName evidence="1">Uncharacterized protein</fullName>
    </submittedName>
</protein>
<accession>A0A7G9WDN5</accession>
<dbReference type="KEGG" id="caml:H6X83_07355"/>
<dbReference type="RefSeq" id="WP_212505864.1">
    <property type="nucleotide sequence ID" value="NZ_CP060696.1"/>
</dbReference>
<sequence length="291" mass="33206">MFGYIRPKKSELLVREYEAYRGIYCGVCKELGNSYGAVSRLSLSYDSTFYAIFLFALNGNCPDFQSGRCVANPLKKCTFCMGTEPLLRQAAALCVLLTVQKLWDDLKDHGKGHIRARFLLPLTHHAHRKAAADYPWMEKIVQTYMEKQSAAELQPDVNLDSCAAPSAEMLAEIFAHEAQEEKPERRVLWEIGYFLGRWIYLIDAADDMQKDAKSGDFNWFVRQYGITQDSDEDDLANAREQANGCLNLTMSRLCAAFELLDMKTFAPILQNIVEQGLPEMQKQLLFKKEKK</sequence>
<dbReference type="EMBL" id="CP060696">
    <property type="protein sequence ID" value="QNO16797.1"/>
    <property type="molecule type" value="Genomic_DNA"/>
</dbReference>
<dbReference type="Pfam" id="PF18937">
    <property type="entry name" value="DUF5685"/>
    <property type="match status" value="1"/>
</dbReference>
<dbReference type="InterPro" id="IPR043740">
    <property type="entry name" value="DUF5685"/>
</dbReference>
<organism evidence="1 2">
    <name type="scientific">Caproicibacterium amylolyticum</name>
    <dbReference type="NCBI Taxonomy" id="2766537"/>
    <lineage>
        <taxon>Bacteria</taxon>
        <taxon>Bacillati</taxon>
        <taxon>Bacillota</taxon>
        <taxon>Clostridia</taxon>
        <taxon>Eubacteriales</taxon>
        <taxon>Oscillospiraceae</taxon>
        <taxon>Caproicibacterium</taxon>
    </lineage>
</organism>
<dbReference type="Proteomes" id="UP000516046">
    <property type="component" value="Chromosome"/>
</dbReference>
<dbReference type="AlphaFoldDB" id="A0A7G9WDN5"/>